<protein>
    <submittedName>
        <fullName evidence="1">Uncharacterized protein</fullName>
    </submittedName>
</protein>
<dbReference type="InParanoid" id="A0A1E7FPP3"/>
<evidence type="ECO:0000313" key="1">
    <source>
        <dbReference type="EMBL" id="OEU19773.1"/>
    </source>
</evidence>
<accession>A0A1E7FPP3</accession>
<reference evidence="1 2" key="1">
    <citation type="submission" date="2016-09" db="EMBL/GenBank/DDBJ databases">
        <title>Extensive genetic diversity and differential bi-allelic expression allows diatom success in the polar Southern Ocean.</title>
        <authorList>
            <consortium name="DOE Joint Genome Institute"/>
            <person name="Mock T."/>
            <person name="Otillar R.P."/>
            <person name="Strauss J."/>
            <person name="Dupont C."/>
            <person name="Frickenhaus S."/>
            <person name="Maumus F."/>
            <person name="Mcmullan M."/>
            <person name="Sanges R."/>
            <person name="Schmutz J."/>
            <person name="Toseland A."/>
            <person name="Valas R."/>
            <person name="Veluchamy A."/>
            <person name="Ward B.J."/>
            <person name="Allen A."/>
            <person name="Barry K."/>
            <person name="Falciatore A."/>
            <person name="Ferrante M."/>
            <person name="Fortunato A.E."/>
            <person name="Gloeckner G."/>
            <person name="Gruber A."/>
            <person name="Hipkin R."/>
            <person name="Janech M."/>
            <person name="Kroth P."/>
            <person name="Leese F."/>
            <person name="Lindquist E."/>
            <person name="Lyon B.R."/>
            <person name="Martin J."/>
            <person name="Mayer C."/>
            <person name="Parker M."/>
            <person name="Quesneville H."/>
            <person name="Raymond J."/>
            <person name="Uhlig C."/>
            <person name="Valentin K.U."/>
            <person name="Worden A.Z."/>
            <person name="Armbrust E.V."/>
            <person name="Bowler C."/>
            <person name="Green B."/>
            <person name="Moulton V."/>
            <person name="Van Oosterhout C."/>
            <person name="Grigoriev I."/>
        </authorList>
    </citation>
    <scope>NUCLEOTIDE SEQUENCE [LARGE SCALE GENOMIC DNA]</scope>
    <source>
        <strain evidence="1 2">CCMP1102</strain>
    </source>
</reference>
<dbReference type="EMBL" id="KV784355">
    <property type="protein sequence ID" value="OEU19773.1"/>
    <property type="molecule type" value="Genomic_DNA"/>
</dbReference>
<organism evidence="1 2">
    <name type="scientific">Fragilariopsis cylindrus CCMP1102</name>
    <dbReference type="NCBI Taxonomy" id="635003"/>
    <lineage>
        <taxon>Eukaryota</taxon>
        <taxon>Sar</taxon>
        <taxon>Stramenopiles</taxon>
        <taxon>Ochrophyta</taxon>
        <taxon>Bacillariophyta</taxon>
        <taxon>Bacillariophyceae</taxon>
        <taxon>Bacillariophycidae</taxon>
        <taxon>Bacillariales</taxon>
        <taxon>Bacillariaceae</taxon>
        <taxon>Fragilariopsis</taxon>
    </lineage>
</organism>
<dbReference type="AlphaFoldDB" id="A0A1E7FPP3"/>
<keyword evidence="2" id="KW-1185">Reference proteome</keyword>
<dbReference type="Proteomes" id="UP000095751">
    <property type="component" value="Unassembled WGS sequence"/>
</dbReference>
<sequence>MAIPFWTLGLTIMPAYLDHKMNTLPETLPDDYYGAVSTEGEEEKVAVGVEAPMEEDVEAKA</sequence>
<name>A0A1E7FPP3_9STRA</name>
<gene>
    <name evidence="1" type="ORF">FRACYDRAFT_268086</name>
</gene>
<proteinExistence type="predicted"/>
<evidence type="ECO:0000313" key="2">
    <source>
        <dbReference type="Proteomes" id="UP000095751"/>
    </source>
</evidence>
<dbReference type="KEGG" id="fcy:FRACYDRAFT_268086"/>